<feature type="transmembrane region" description="Helical" evidence="2">
    <location>
        <begin position="216"/>
        <end position="237"/>
    </location>
</feature>
<feature type="transmembrane region" description="Helical" evidence="2">
    <location>
        <begin position="121"/>
        <end position="139"/>
    </location>
</feature>
<dbReference type="SUPFAM" id="SSF81342">
    <property type="entry name" value="Transmembrane di-heme cytochromes"/>
    <property type="match status" value="1"/>
</dbReference>
<keyword evidence="2" id="KW-1133">Transmembrane helix</keyword>
<evidence type="ECO:0000313" key="4">
    <source>
        <dbReference type="EMBL" id="RAQ95422.1"/>
    </source>
</evidence>
<dbReference type="GO" id="GO:0016020">
    <property type="term" value="C:membrane"/>
    <property type="evidence" value="ECO:0007669"/>
    <property type="project" value="InterPro"/>
</dbReference>
<keyword evidence="5" id="KW-1185">Reference proteome</keyword>
<dbReference type="GO" id="GO:0022904">
    <property type="term" value="P:respiratory electron transport chain"/>
    <property type="evidence" value="ECO:0007669"/>
    <property type="project" value="InterPro"/>
</dbReference>
<dbReference type="Pfam" id="PF00033">
    <property type="entry name" value="Cytochrome_B"/>
    <property type="match status" value="1"/>
</dbReference>
<dbReference type="NCBIfam" id="NF040969">
    <property type="entry name" value="cytb_ExtP"/>
    <property type="match status" value="1"/>
</dbReference>
<name>A0A328VH43_9CHLR</name>
<dbReference type="PANTHER" id="PTHR19271">
    <property type="entry name" value="CYTOCHROME B"/>
    <property type="match status" value="1"/>
</dbReference>
<dbReference type="Proteomes" id="UP000248706">
    <property type="component" value="Unassembled WGS sequence"/>
</dbReference>
<dbReference type="InterPro" id="IPR005797">
    <property type="entry name" value="Cyt_b/b6_N"/>
</dbReference>
<evidence type="ECO:0000256" key="2">
    <source>
        <dbReference type="SAM" id="Phobius"/>
    </source>
</evidence>
<feature type="region of interest" description="Disordered" evidence="1">
    <location>
        <begin position="244"/>
        <end position="273"/>
    </location>
</feature>
<dbReference type="EMBL" id="MCIF01000002">
    <property type="protein sequence ID" value="RAQ95422.1"/>
    <property type="molecule type" value="Genomic_DNA"/>
</dbReference>
<dbReference type="RefSeq" id="WP_174844052.1">
    <property type="nucleotide sequence ID" value="NZ_MCIF01000002.1"/>
</dbReference>
<dbReference type="PROSITE" id="PS51002">
    <property type="entry name" value="CYTB_NTER"/>
    <property type="match status" value="1"/>
</dbReference>
<organism evidence="4 5">
    <name type="scientific">Thermogemmatispora tikiterensis</name>
    <dbReference type="NCBI Taxonomy" id="1825093"/>
    <lineage>
        <taxon>Bacteria</taxon>
        <taxon>Bacillati</taxon>
        <taxon>Chloroflexota</taxon>
        <taxon>Ktedonobacteria</taxon>
        <taxon>Thermogemmatisporales</taxon>
        <taxon>Thermogemmatisporaceae</taxon>
        <taxon>Thermogemmatispora</taxon>
    </lineage>
</organism>
<feature type="domain" description="Cytochrome b/b6 N-terminal region profile" evidence="3">
    <location>
        <begin position="10"/>
        <end position="248"/>
    </location>
</feature>
<dbReference type="InterPro" id="IPR016174">
    <property type="entry name" value="Di-haem_cyt_TM"/>
</dbReference>
<feature type="transmembrane region" description="Helical" evidence="2">
    <location>
        <begin position="65"/>
        <end position="91"/>
    </location>
</feature>
<keyword evidence="2" id="KW-0472">Membrane</keyword>
<evidence type="ECO:0000259" key="3">
    <source>
        <dbReference type="PROSITE" id="PS51002"/>
    </source>
</evidence>
<dbReference type="PANTHER" id="PTHR19271:SF16">
    <property type="entry name" value="CYTOCHROME B"/>
    <property type="match status" value="1"/>
</dbReference>
<keyword evidence="2" id="KW-0812">Transmembrane</keyword>
<sequence length="273" mass="30661">MSSLPEKKSLLDIITQKIVTSQLWRSIFRHGYPDTPLNQSLVMMGNVFLHLHPVKVSRQAMKITYTWCMGGISFFLFLVLTLTGVFLMFYYVPETHTAYQNINQLSSAVSFGHLVRNMHRWAAHLMVVSVTLHMIRVFYHGAYKPPREFNWVVGVGLFFCTLFLSFTGYLLPWDQIALWAITVGTNLAPYTPILGQPVYQVLVGGPAVGQATLIRFYVGHVILLPLATAILLAVHFWRIRKDGGAAGPPPPPRRELEARLAEAEQGLAPTAAR</sequence>
<comment type="caution">
    <text evidence="4">The sequence shown here is derived from an EMBL/GenBank/DDBJ whole genome shotgun (WGS) entry which is preliminary data.</text>
</comment>
<dbReference type="GO" id="GO:0009055">
    <property type="term" value="F:electron transfer activity"/>
    <property type="evidence" value="ECO:0007669"/>
    <property type="project" value="InterPro"/>
</dbReference>
<feature type="transmembrane region" description="Helical" evidence="2">
    <location>
        <begin position="151"/>
        <end position="171"/>
    </location>
</feature>
<evidence type="ECO:0000313" key="5">
    <source>
        <dbReference type="Proteomes" id="UP000248706"/>
    </source>
</evidence>
<accession>A0A328VH43</accession>
<feature type="compositionally biased region" description="Low complexity" evidence="1">
    <location>
        <begin position="263"/>
        <end position="273"/>
    </location>
</feature>
<gene>
    <name evidence="4" type="ORF">A4R35_07735</name>
</gene>
<dbReference type="AlphaFoldDB" id="A0A328VH43"/>
<dbReference type="InterPro" id="IPR027387">
    <property type="entry name" value="Cytb/b6-like_sf"/>
</dbReference>
<dbReference type="GO" id="GO:0016491">
    <property type="term" value="F:oxidoreductase activity"/>
    <property type="evidence" value="ECO:0007669"/>
    <property type="project" value="InterPro"/>
</dbReference>
<proteinExistence type="predicted"/>
<reference evidence="4 5" key="1">
    <citation type="submission" date="2016-08" db="EMBL/GenBank/DDBJ databases">
        <title>Analysis of Carbohydrate Active Enzymes in Thermogemmatispora T81 Reveals Carbohydrate Degradation Ability.</title>
        <authorList>
            <person name="Tomazini A."/>
            <person name="Lal S."/>
            <person name="Stott M."/>
            <person name="Henrissat B."/>
            <person name="Polikarpov I."/>
            <person name="Sparling R."/>
            <person name="Levin D.B."/>
        </authorList>
    </citation>
    <scope>NUCLEOTIDE SEQUENCE [LARGE SCALE GENOMIC DNA]</scope>
    <source>
        <strain evidence="4 5">T81</strain>
    </source>
</reference>
<dbReference type="Gene3D" id="1.20.810.10">
    <property type="entry name" value="Cytochrome Bc1 Complex, Chain C"/>
    <property type="match status" value="1"/>
</dbReference>
<evidence type="ECO:0000256" key="1">
    <source>
        <dbReference type="SAM" id="MobiDB-lite"/>
    </source>
</evidence>
<feature type="compositionally biased region" description="Basic and acidic residues" evidence="1">
    <location>
        <begin position="252"/>
        <end position="262"/>
    </location>
</feature>
<protein>
    <submittedName>
        <fullName evidence="4">Cytochrome B6</fullName>
    </submittedName>
</protein>